<dbReference type="Proteomes" id="UP000054007">
    <property type="component" value="Unassembled WGS sequence"/>
</dbReference>
<keyword evidence="3 4" id="KW-0456">Lyase</keyword>
<keyword evidence="9" id="KW-0378">Hydrolase</keyword>
<dbReference type="PANTHER" id="PTHR13070:SF0">
    <property type="entry name" value="TRNA-SPLICING ENDONUCLEASE SUBUNIT SEN34"/>
    <property type="match status" value="1"/>
</dbReference>
<evidence type="ECO:0000256" key="1">
    <source>
        <dbReference type="ARBA" id="ARBA00008078"/>
    </source>
</evidence>
<dbReference type="GO" id="GO:0000213">
    <property type="term" value="F:tRNA-intron lyase activity"/>
    <property type="evidence" value="ECO:0007669"/>
    <property type="project" value="UniProtKB-UniRule"/>
</dbReference>
<evidence type="ECO:0000256" key="2">
    <source>
        <dbReference type="ARBA" id="ARBA00022694"/>
    </source>
</evidence>
<comment type="similarity">
    <text evidence="1 4">Belongs to the tRNA-intron endonuclease family.</text>
</comment>
<name>A0A0D7B7W1_9AGAR</name>
<proteinExistence type="inferred from homology"/>
<organism evidence="9 10">
    <name type="scientific">Cylindrobasidium torrendii FP15055 ss-10</name>
    <dbReference type="NCBI Taxonomy" id="1314674"/>
    <lineage>
        <taxon>Eukaryota</taxon>
        <taxon>Fungi</taxon>
        <taxon>Dikarya</taxon>
        <taxon>Basidiomycota</taxon>
        <taxon>Agaricomycotina</taxon>
        <taxon>Agaricomycetes</taxon>
        <taxon>Agaricomycetidae</taxon>
        <taxon>Agaricales</taxon>
        <taxon>Marasmiineae</taxon>
        <taxon>Physalacriaceae</taxon>
        <taxon>Cylindrobasidium</taxon>
    </lineage>
</organism>
<dbReference type="EC" id="4.6.1.16" evidence="4"/>
<dbReference type="InterPro" id="IPR016690">
    <property type="entry name" value="TSEN34"/>
</dbReference>
<dbReference type="Pfam" id="PF01974">
    <property type="entry name" value="tRNA_int_endo"/>
    <property type="match status" value="1"/>
</dbReference>
<dbReference type="InterPro" id="IPR059049">
    <property type="entry name" value="TSEN34_N"/>
</dbReference>
<feature type="active site" evidence="5">
    <location>
        <position position="281"/>
    </location>
</feature>
<accession>A0A0D7B7W1</accession>
<dbReference type="CDD" id="cd22363">
    <property type="entry name" value="tRNA-intron_lyase_C"/>
    <property type="match status" value="1"/>
</dbReference>
<dbReference type="OrthoDB" id="48041at2759"/>
<feature type="region of interest" description="Disordered" evidence="6">
    <location>
        <begin position="101"/>
        <end position="168"/>
    </location>
</feature>
<evidence type="ECO:0000259" key="7">
    <source>
        <dbReference type="Pfam" id="PF01974"/>
    </source>
</evidence>
<comment type="function">
    <text evidence="4">Constitutes one of the two catalytic subunit of the tRNA-splicing endonuclease complex, a complex responsible for identification and cleavage of the splice sites in pre-tRNA. It cleaves pre-tRNA at the 5'- and 3'-splice sites to release the intron. The products are an intron and two tRNA half-molecules bearing 2',3'-cyclic phosphate and 5'-OH termini. There are no conserved sequences at the splice sites, but the intron is invariably located at the same site in the gene, placing the splice sites an invariant distance from the constant structural features of the tRNA body.</text>
</comment>
<dbReference type="GO" id="GO:0000379">
    <property type="term" value="P:tRNA-type intron splice site recognition and cleavage"/>
    <property type="evidence" value="ECO:0007669"/>
    <property type="project" value="UniProtKB-UniRule"/>
</dbReference>
<dbReference type="Pfam" id="PF26577">
    <property type="entry name" value="TSEN34_N"/>
    <property type="match status" value="1"/>
</dbReference>
<dbReference type="InterPro" id="IPR036167">
    <property type="entry name" value="tRNA_intron_Endo_cat-like_sf"/>
</dbReference>
<protein>
    <recommendedName>
        <fullName evidence="4">tRNA-splicing endonuclease subunit Sen34</fullName>
        <ecNumber evidence="4">4.6.1.16</ecNumber>
    </recommendedName>
</protein>
<feature type="compositionally biased region" description="Basic and acidic residues" evidence="6">
    <location>
        <begin position="153"/>
        <end position="164"/>
    </location>
</feature>
<evidence type="ECO:0000259" key="8">
    <source>
        <dbReference type="Pfam" id="PF26577"/>
    </source>
</evidence>
<evidence type="ECO:0000256" key="5">
    <source>
        <dbReference type="PIRSR" id="PIRSR017250-50"/>
    </source>
</evidence>
<evidence type="ECO:0000313" key="9">
    <source>
        <dbReference type="EMBL" id="KIY66587.1"/>
    </source>
</evidence>
<keyword evidence="10" id="KW-1185">Reference proteome</keyword>
<feature type="active site" evidence="5">
    <location>
        <position position="249"/>
    </location>
</feature>
<dbReference type="Gene3D" id="3.40.1350.10">
    <property type="match status" value="1"/>
</dbReference>
<dbReference type="GO" id="GO:0000214">
    <property type="term" value="C:tRNA-intron endonuclease complex"/>
    <property type="evidence" value="ECO:0007669"/>
    <property type="project" value="UniProtKB-UniRule"/>
</dbReference>
<keyword evidence="2 4" id="KW-0819">tRNA processing</keyword>
<keyword evidence="9" id="KW-0255">Endonuclease</keyword>
<reference evidence="9 10" key="1">
    <citation type="journal article" date="2015" name="Fungal Genet. Biol.">
        <title>Evolution of novel wood decay mechanisms in Agaricales revealed by the genome sequences of Fistulina hepatica and Cylindrobasidium torrendii.</title>
        <authorList>
            <person name="Floudas D."/>
            <person name="Held B.W."/>
            <person name="Riley R."/>
            <person name="Nagy L.G."/>
            <person name="Koehler G."/>
            <person name="Ransdell A.S."/>
            <person name="Younus H."/>
            <person name="Chow J."/>
            <person name="Chiniquy J."/>
            <person name="Lipzen A."/>
            <person name="Tritt A."/>
            <person name="Sun H."/>
            <person name="Haridas S."/>
            <person name="LaButti K."/>
            <person name="Ohm R.A."/>
            <person name="Kues U."/>
            <person name="Blanchette R.A."/>
            <person name="Grigoriev I.V."/>
            <person name="Minto R.E."/>
            <person name="Hibbett D.S."/>
        </authorList>
    </citation>
    <scope>NUCLEOTIDE SEQUENCE [LARGE SCALE GENOMIC DNA]</scope>
    <source>
        <strain evidence="9 10">FP15055 ss-10</strain>
    </source>
</reference>
<dbReference type="PIRSF" id="PIRSF017250">
    <property type="entry name" value="tRNA_splic_SEN34"/>
    <property type="match status" value="1"/>
</dbReference>
<dbReference type="AlphaFoldDB" id="A0A0D7B7W1"/>
<evidence type="ECO:0000256" key="3">
    <source>
        <dbReference type="ARBA" id="ARBA00023239"/>
    </source>
</evidence>
<dbReference type="InterPro" id="IPR011856">
    <property type="entry name" value="tRNA_endonuc-like_dom_sf"/>
</dbReference>
<dbReference type="GO" id="GO:0003676">
    <property type="term" value="F:nucleic acid binding"/>
    <property type="evidence" value="ECO:0007669"/>
    <property type="project" value="InterPro"/>
</dbReference>
<evidence type="ECO:0000256" key="6">
    <source>
        <dbReference type="SAM" id="MobiDB-lite"/>
    </source>
</evidence>
<feature type="compositionally biased region" description="Basic and acidic residues" evidence="6">
    <location>
        <begin position="105"/>
        <end position="140"/>
    </location>
</feature>
<feature type="active site" evidence="5">
    <location>
        <position position="241"/>
    </location>
</feature>
<dbReference type="PANTHER" id="PTHR13070">
    <property type="entry name" value="TRNA-SPLICING ENDONUCLEASE SUBUNIT SEN34-RELATED"/>
    <property type="match status" value="1"/>
</dbReference>
<evidence type="ECO:0000313" key="10">
    <source>
        <dbReference type="Proteomes" id="UP000054007"/>
    </source>
</evidence>
<dbReference type="InterPro" id="IPR006677">
    <property type="entry name" value="tRNA_intron_Endonuc_cat-like"/>
</dbReference>
<dbReference type="EMBL" id="KN880550">
    <property type="protein sequence ID" value="KIY66587.1"/>
    <property type="molecule type" value="Genomic_DNA"/>
</dbReference>
<feature type="domain" description="TSEN34 N-terminal" evidence="8">
    <location>
        <begin position="2"/>
        <end position="71"/>
    </location>
</feature>
<evidence type="ECO:0000256" key="4">
    <source>
        <dbReference type="PIRNR" id="PIRNR017250"/>
    </source>
</evidence>
<feature type="domain" description="tRNA intron endonuclease catalytic" evidence="7">
    <location>
        <begin position="214"/>
        <end position="295"/>
    </location>
</feature>
<keyword evidence="9" id="KW-0540">Nuclease</keyword>
<dbReference type="STRING" id="1314674.A0A0D7B7W1"/>
<sequence>MIDIHVANGRAYVWEVDDIATLRTTYRIGGILTGTLPQAAQQNIFLGVPLVLSPEEVALLVVEGAAQLVRDPTAHKEATPEQIAQLRRFEEKLQREANELAAVEEENKKQKGKGKAAESPEAREKREKRAAAKLEKERLKAAAAGELFDQEEDNKAKEPKERDAPYLISTPTSSNGLAWFSKAESTSKPSSSSPSVEEVETCLISVGIPFSAARVASFRALHAQGFFMGTGIKFGADWLVYPGDPLRYHSHFTASVIDSPDAPLLPMEIVAHGRLGTATKKVHLMCVYDEKTGNVEFTSLEWAGFG</sequence>
<gene>
    <name evidence="9" type="ORF">CYLTODRAFT_437385</name>
</gene>
<dbReference type="SUPFAM" id="SSF53032">
    <property type="entry name" value="tRNA-intron endonuclease catalytic domain-like"/>
    <property type="match status" value="1"/>
</dbReference>